<evidence type="ECO:0000256" key="1">
    <source>
        <dbReference type="SAM" id="MobiDB-lite"/>
    </source>
</evidence>
<dbReference type="GeneID" id="94296940"/>
<feature type="compositionally biased region" description="Basic and acidic residues" evidence="1">
    <location>
        <begin position="64"/>
        <end position="73"/>
    </location>
</feature>
<dbReference type="AlphaFoldDB" id="A0A9P8LVW8"/>
<comment type="caution">
    <text evidence="2">The sequence shown here is derived from an EMBL/GenBank/DDBJ whole genome shotgun (WGS) entry which is preliminary data.</text>
</comment>
<reference evidence="2 3" key="1">
    <citation type="journal article" date="2014" name="PLoS Genet.">
        <title>The Genome of Spironucleus salmonicida Highlights a Fish Pathogen Adapted to Fluctuating Environments.</title>
        <authorList>
            <person name="Xu F."/>
            <person name="Jerlstrom-Hultqvist J."/>
            <person name="Einarsson E."/>
            <person name="Astvaldsson A."/>
            <person name="Svard S.G."/>
            <person name="Andersson J.O."/>
        </authorList>
    </citation>
    <scope>NUCLEOTIDE SEQUENCE [LARGE SCALE GENOMIC DNA]</scope>
    <source>
        <strain evidence="2 3">ATCC 50377</strain>
    </source>
</reference>
<keyword evidence="3" id="KW-1185">Reference proteome</keyword>
<evidence type="ECO:0000313" key="2">
    <source>
        <dbReference type="EMBL" id="KAH0575290.1"/>
    </source>
</evidence>
<evidence type="ECO:0000313" key="3">
    <source>
        <dbReference type="Proteomes" id="UP000018208"/>
    </source>
</evidence>
<gene>
    <name evidence="2" type="ORF">SS50377_22917</name>
</gene>
<proteinExistence type="predicted"/>
<dbReference type="KEGG" id="ssao:94296940"/>
<dbReference type="EMBL" id="AUWU02000003">
    <property type="protein sequence ID" value="KAH0575290.1"/>
    <property type="molecule type" value="Genomic_DNA"/>
</dbReference>
<protein>
    <submittedName>
        <fullName evidence="2">Uncharacterized protein</fullName>
    </submittedName>
</protein>
<sequence length="137" mass="16054">MASKQNTMNFAFNLDTKFSKVGYQLTQSTDDQYLSQYPILITTKQQLNKIKSDELQKQQQRKQSQKDLEERNKTQTFHYSEINDKELQEMEVTIQNLKCKVIKTKMRKLPQASTIILKGVKQTRTVSLACLTKFNLE</sequence>
<dbReference type="Proteomes" id="UP000018208">
    <property type="component" value="Unassembled WGS sequence"/>
</dbReference>
<feature type="region of interest" description="Disordered" evidence="1">
    <location>
        <begin position="52"/>
        <end position="75"/>
    </location>
</feature>
<dbReference type="RefSeq" id="XP_067766063.1">
    <property type="nucleotide sequence ID" value="XM_067906795.1"/>
</dbReference>
<accession>A0A9P8LVW8</accession>
<name>A0A9P8LVW8_9EUKA</name>
<organism evidence="2 3">
    <name type="scientific">Spironucleus salmonicida</name>
    <dbReference type="NCBI Taxonomy" id="348837"/>
    <lineage>
        <taxon>Eukaryota</taxon>
        <taxon>Metamonada</taxon>
        <taxon>Diplomonadida</taxon>
        <taxon>Hexamitidae</taxon>
        <taxon>Hexamitinae</taxon>
        <taxon>Spironucleus</taxon>
    </lineage>
</organism>